<dbReference type="EMBL" id="JBAWKC010000004">
    <property type="protein sequence ID" value="MFH6769594.1"/>
    <property type="molecule type" value="Genomic_DNA"/>
</dbReference>
<accession>A0ABW7MS01</accession>
<evidence type="ECO:0000313" key="3">
    <source>
        <dbReference type="EMBL" id="MFH6769594.1"/>
    </source>
</evidence>
<dbReference type="NCBIfam" id="TIGR04183">
    <property type="entry name" value="Por_Secre_tail"/>
    <property type="match status" value="1"/>
</dbReference>
<keyword evidence="4" id="KW-1185">Reference proteome</keyword>
<gene>
    <name evidence="3" type="ORF">V8G56_12655</name>
</gene>
<organism evidence="3 4">
    <name type="scientific">Gaetbulibacter aquiaggeris</name>
    <dbReference type="NCBI Taxonomy" id="1735373"/>
    <lineage>
        <taxon>Bacteria</taxon>
        <taxon>Pseudomonadati</taxon>
        <taxon>Bacteroidota</taxon>
        <taxon>Flavobacteriia</taxon>
        <taxon>Flavobacteriales</taxon>
        <taxon>Flavobacteriaceae</taxon>
        <taxon>Gaetbulibacter</taxon>
    </lineage>
</organism>
<protein>
    <submittedName>
        <fullName evidence="3">T9SS type A sorting domain-containing protein</fullName>
    </submittedName>
</protein>
<evidence type="ECO:0000256" key="1">
    <source>
        <dbReference type="ARBA" id="ARBA00022729"/>
    </source>
</evidence>
<keyword evidence="1" id="KW-0732">Signal</keyword>
<dbReference type="Proteomes" id="UP001610104">
    <property type="component" value="Unassembled WGS sequence"/>
</dbReference>
<reference evidence="3 4" key="1">
    <citation type="submission" date="2024-02" db="EMBL/GenBank/DDBJ databases">
        <title>A Gaetbulibacter species isolated from tidal flats and genomic insights of their niches.</title>
        <authorList>
            <person name="Ye Y."/>
        </authorList>
    </citation>
    <scope>NUCLEOTIDE SEQUENCE [LARGE SCALE GENOMIC DNA]</scope>
    <source>
        <strain evidence="3 4">KEM-8</strain>
    </source>
</reference>
<dbReference type="InterPro" id="IPR026444">
    <property type="entry name" value="Secre_tail"/>
</dbReference>
<evidence type="ECO:0000259" key="2">
    <source>
        <dbReference type="Pfam" id="PF18962"/>
    </source>
</evidence>
<dbReference type="Pfam" id="PF18962">
    <property type="entry name" value="Por_Secre_tail"/>
    <property type="match status" value="1"/>
</dbReference>
<sequence>MKKAVFFTIIFFIVSLFTFSQNLSREVIASQGDYNKIDNMSLEWTLGDAFIETVVANNGFLTQGFQQPSHIKTAILSSESLLERPFNILLYPNPVNALLHIYIKPIDRVTLNISLYDISGQLLKKAKTIETDKNLTLDVSDLSSGIYLIKFSNVEGSLIETHRIIKY</sequence>
<comment type="caution">
    <text evidence="3">The sequence shown here is derived from an EMBL/GenBank/DDBJ whole genome shotgun (WGS) entry which is preliminary data.</text>
</comment>
<proteinExistence type="predicted"/>
<name>A0ABW7MS01_9FLAO</name>
<dbReference type="RefSeq" id="WP_395438821.1">
    <property type="nucleotide sequence ID" value="NZ_JBAWKC010000004.1"/>
</dbReference>
<feature type="domain" description="Secretion system C-terminal sorting" evidence="2">
    <location>
        <begin position="90"/>
        <end position="161"/>
    </location>
</feature>
<evidence type="ECO:0000313" key="4">
    <source>
        <dbReference type="Proteomes" id="UP001610104"/>
    </source>
</evidence>